<dbReference type="EMBL" id="CP045644">
    <property type="protein sequence ID" value="QFZ82314.1"/>
    <property type="molecule type" value="Genomic_DNA"/>
</dbReference>
<gene>
    <name evidence="2" type="ORF">GFK26_05845</name>
</gene>
<evidence type="ECO:0000256" key="1">
    <source>
        <dbReference type="SAM" id="MobiDB-lite"/>
    </source>
</evidence>
<dbReference type="AlphaFoldDB" id="A0A5Q0M167"/>
<sequence>MLLPPLGEGWDGGRQSARWKRRVPPPRPSPGRGGRKRARRAHDVVHLRISPGTRSCSSATAAAGCRRCWPSPRAPPSCPAGRRSH</sequence>
<protein>
    <submittedName>
        <fullName evidence="2">Uncharacterized protein</fullName>
    </submittedName>
</protein>
<evidence type="ECO:0000313" key="3">
    <source>
        <dbReference type="Proteomes" id="UP000326780"/>
    </source>
</evidence>
<feature type="region of interest" description="Disordered" evidence="1">
    <location>
        <begin position="1"/>
        <end position="41"/>
    </location>
</feature>
<organism evidence="2 3">
    <name type="scientific">Variovorax paradoxus</name>
    <dbReference type="NCBI Taxonomy" id="34073"/>
    <lineage>
        <taxon>Bacteria</taxon>
        <taxon>Pseudomonadati</taxon>
        <taxon>Pseudomonadota</taxon>
        <taxon>Betaproteobacteria</taxon>
        <taxon>Burkholderiales</taxon>
        <taxon>Comamonadaceae</taxon>
        <taxon>Variovorax</taxon>
    </lineage>
</organism>
<evidence type="ECO:0000313" key="2">
    <source>
        <dbReference type="EMBL" id="QFZ82314.1"/>
    </source>
</evidence>
<reference evidence="2 3" key="1">
    <citation type="submission" date="2019-10" db="EMBL/GenBank/DDBJ databases">
        <title>Complete genome sequence of Variovorax paradoxus 5C-2.</title>
        <authorList>
            <person name="Gogoleva N.E."/>
            <person name="Balkin A.S."/>
        </authorList>
    </citation>
    <scope>NUCLEOTIDE SEQUENCE [LARGE SCALE GENOMIC DNA]</scope>
    <source>
        <strain evidence="2 3">5C-2</strain>
    </source>
</reference>
<name>A0A5Q0M167_VARPD</name>
<proteinExistence type="predicted"/>
<accession>A0A5Q0M167</accession>
<dbReference type="Proteomes" id="UP000326780">
    <property type="component" value="Chromosome"/>
</dbReference>